<dbReference type="RefSeq" id="XP_003111582.2">
    <property type="nucleotide sequence ID" value="XM_003111534.2"/>
</dbReference>
<feature type="region of interest" description="Disordered" evidence="1">
    <location>
        <begin position="14"/>
        <end position="130"/>
    </location>
</feature>
<evidence type="ECO:0000313" key="3">
    <source>
        <dbReference type="Proteomes" id="UP000483820"/>
    </source>
</evidence>
<dbReference type="GeneID" id="9811121"/>
<reference evidence="2 3" key="1">
    <citation type="submission" date="2019-12" db="EMBL/GenBank/DDBJ databases">
        <title>Chromosome-level assembly of the Caenorhabditis remanei genome.</title>
        <authorList>
            <person name="Teterina A.A."/>
            <person name="Willis J.H."/>
            <person name="Phillips P.C."/>
        </authorList>
    </citation>
    <scope>NUCLEOTIDE SEQUENCE [LARGE SCALE GENOMIC DNA]</scope>
    <source>
        <strain evidence="2 3">PX506</strain>
        <tissue evidence="2">Whole organism</tissue>
    </source>
</reference>
<dbReference type="AlphaFoldDB" id="A0A6A5H6P1"/>
<name>A0A6A5H6P1_CAERE</name>
<sequence>MFLTTSLLLFLCKRGKKKPSDDVDSEKESTKQRETQTQKDAELESQLLELLEQLSDSDKKKKRKGRKKKKQKRGKLEKNEKKRRRRGDGPEDAPRKIPLNEKEMRIAKGLKVASGDYPTMDNVKSDWDPE</sequence>
<comment type="caution">
    <text evidence="2">The sequence shown here is derived from an EMBL/GenBank/DDBJ whole genome shotgun (WGS) entry which is preliminary data.</text>
</comment>
<feature type="compositionally biased region" description="Low complexity" evidence="1">
    <location>
        <begin position="44"/>
        <end position="54"/>
    </location>
</feature>
<feature type="compositionally biased region" description="Basic residues" evidence="1">
    <location>
        <begin position="60"/>
        <end position="73"/>
    </location>
</feature>
<gene>
    <name evidence="2" type="ORF">GCK72_010991</name>
</gene>
<proteinExistence type="predicted"/>
<feature type="compositionally biased region" description="Basic and acidic residues" evidence="1">
    <location>
        <begin position="18"/>
        <end position="42"/>
    </location>
</feature>
<dbReference type="EMBL" id="WUAV01000003">
    <property type="protein sequence ID" value="KAF1762729.1"/>
    <property type="molecule type" value="Genomic_DNA"/>
</dbReference>
<protein>
    <submittedName>
        <fullName evidence="2">Uncharacterized protein</fullName>
    </submittedName>
</protein>
<dbReference type="Proteomes" id="UP000483820">
    <property type="component" value="Chromosome III"/>
</dbReference>
<dbReference type="CTD" id="9811121"/>
<evidence type="ECO:0000313" key="2">
    <source>
        <dbReference type="EMBL" id="KAF1762729.1"/>
    </source>
</evidence>
<dbReference type="KEGG" id="crq:GCK72_010991"/>
<evidence type="ECO:0000256" key="1">
    <source>
        <dbReference type="SAM" id="MobiDB-lite"/>
    </source>
</evidence>
<feature type="compositionally biased region" description="Basic and acidic residues" evidence="1">
    <location>
        <begin position="87"/>
        <end position="106"/>
    </location>
</feature>
<accession>A0A6A5H6P1</accession>
<organism evidence="2 3">
    <name type="scientific">Caenorhabditis remanei</name>
    <name type="common">Caenorhabditis vulgaris</name>
    <dbReference type="NCBI Taxonomy" id="31234"/>
    <lineage>
        <taxon>Eukaryota</taxon>
        <taxon>Metazoa</taxon>
        <taxon>Ecdysozoa</taxon>
        <taxon>Nematoda</taxon>
        <taxon>Chromadorea</taxon>
        <taxon>Rhabditida</taxon>
        <taxon>Rhabditina</taxon>
        <taxon>Rhabditomorpha</taxon>
        <taxon>Rhabditoidea</taxon>
        <taxon>Rhabditidae</taxon>
        <taxon>Peloderinae</taxon>
        <taxon>Caenorhabditis</taxon>
    </lineage>
</organism>